<dbReference type="PANTHER" id="PTHR43124">
    <property type="entry name" value="PURINE EFFLUX PUMP PBUE"/>
    <property type="match status" value="1"/>
</dbReference>
<reference evidence="11 12" key="1">
    <citation type="submission" date="2018-06" db="EMBL/GenBank/DDBJ databases">
        <authorList>
            <consortium name="Pathogen Informatics"/>
            <person name="Doyle S."/>
        </authorList>
    </citation>
    <scope>NUCLEOTIDE SEQUENCE [LARGE SCALE GENOMIC DNA]</scope>
    <source>
        <strain evidence="11 12">NCTC10801</strain>
    </source>
</reference>
<keyword evidence="6 9" id="KW-0812">Transmembrane</keyword>
<evidence type="ECO:0000313" key="11">
    <source>
        <dbReference type="EMBL" id="SUT91163.1"/>
    </source>
</evidence>
<feature type="domain" description="Major facilitator superfamily (MFS) profile" evidence="10">
    <location>
        <begin position="14"/>
        <end position="388"/>
    </location>
</feature>
<name>A0A380TS41_9PAST</name>
<dbReference type="NCBIfam" id="NF002921">
    <property type="entry name" value="PRK03545.1"/>
    <property type="match status" value="1"/>
</dbReference>
<feature type="transmembrane region" description="Helical" evidence="9">
    <location>
        <begin position="300"/>
        <end position="321"/>
    </location>
</feature>
<dbReference type="Proteomes" id="UP000254649">
    <property type="component" value="Unassembled WGS sequence"/>
</dbReference>
<comment type="similarity">
    <text evidence="9">Belongs to the major facilitator superfamily. SotB (TC 2.A.1.2) family.</text>
</comment>
<feature type="transmembrane region" description="Helical" evidence="9">
    <location>
        <begin position="12"/>
        <end position="35"/>
    </location>
</feature>
<dbReference type="GO" id="GO:0005886">
    <property type="term" value="C:plasma membrane"/>
    <property type="evidence" value="ECO:0007669"/>
    <property type="project" value="UniProtKB-SubCell"/>
</dbReference>
<evidence type="ECO:0000256" key="1">
    <source>
        <dbReference type="ARBA" id="ARBA00004651"/>
    </source>
</evidence>
<keyword evidence="4" id="KW-0997">Cell inner membrane</keyword>
<dbReference type="InterPro" id="IPR023495">
    <property type="entry name" value="Sugar_effux_transptr_put"/>
</dbReference>
<organism evidence="11 12">
    <name type="scientific">[Actinobacillus] rossii</name>
    <dbReference type="NCBI Taxonomy" id="123820"/>
    <lineage>
        <taxon>Bacteria</taxon>
        <taxon>Pseudomonadati</taxon>
        <taxon>Pseudomonadota</taxon>
        <taxon>Gammaproteobacteria</taxon>
        <taxon>Pasteurellales</taxon>
        <taxon>Pasteurellaceae</taxon>
    </lineage>
</organism>
<gene>
    <name evidence="9 11" type="primary">sotB</name>
    <name evidence="11" type="ORF">NCTC10801_01396</name>
</gene>
<evidence type="ECO:0000256" key="9">
    <source>
        <dbReference type="HAMAP-Rule" id="MF_00517"/>
    </source>
</evidence>
<evidence type="ECO:0000256" key="4">
    <source>
        <dbReference type="ARBA" id="ARBA00022519"/>
    </source>
</evidence>
<dbReference type="Pfam" id="PF07690">
    <property type="entry name" value="MFS_1"/>
    <property type="match status" value="1"/>
</dbReference>
<dbReference type="EMBL" id="UFRQ01000003">
    <property type="protein sequence ID" value="SUT91163.1"/>
    <property type="molecule type" value="Genomic_DNA"/>
</dbReference>
<evidence type="ECO:0000256" key="5">
    <source>
        <dbReference type="ARBA" id="ARBA00022597"/>
    </source>
</evidence>
<evidence type="ECO:0000256" key="3">
    <source>
        <dbReference type="ARBA" id="ARBA00022475"/>
    </source>
</evidence>
<sequence>MLYPKKAEHLGYFRVVAMAFAAFIFNTTEFVPVALLSDIAAGFNMEVQQVGLMITLYAWIVSLMSLPLMLATSTLERRSLLLKLFVLFVASHVLSVFAWNYWVLLLSRMGIAVAHAVFWAITASLAMRVAPKGKQTQALGMIAMGSAMAMVLGLPLGRIIGQWLGWRATFAVIASAAFIIMLILAKLLPYLPSKNAGSLASLPILAKRPLLIGVYVVTMIIVSAHFTAYSYIEPFVRNISQMGENTATAILLIFGLAGFVASFLFGRIYRFFPAKFITAALGIISCSLFLLYLISNYSIAMFLLVFIWGIGISAVSLGLQMRVLQLAPDATDVATAIFSGIYNIGIGGGALIGNQVMQHLGLGNIGFVGSAIGIMAIVSFISIHLKYRHTLRNPH</sequence>
<feature type="transmembrane region" description="Helical" evidence="9">
    <location>
        <begin position="333"/>
        <end position="353"/>
    </location>
</feature>
<feature type="transmembrane region" description="Helical" evidence="9">
    <location>
        <begin position="276"/>
        <end position="294"/>
    </location>
</feature>
<accession>A0A380TS41</accession>
<dbReference type="InterPro" id="IPR050189">
    <property type="entry name" value="MFS_Efflux_Transporters"/>
</dbReference>
<evidence type="ECO:0000256" key="7">
    <source>
        <dbReference type="ARBA" id="ARBA00022989"/>
    </source>
</evidence>
<feature type="transmembrane region" description="Helical" evidence="9">
    <location>
        <begin position="249"/>
        <end position="269"/>
    </location>
</feature>
<keyword evidence="7 9" id="KW-1133">Transmembrane helix</keyword>
<evidence type="ECO:0000256" key="6">
    <source>
        <dbReference type="ARBA" id="ARBA00022692"/>
    </source>
</evidence>
<proteinExistence type="inferred from homology"/>
<feature type="transmembrane region" description="Helical" evidence="9">
    <location>
        <begin position="166"/>
        <end position="188"/>
    </location>
</feature>
<feature type="transmembrane region" description="Helical" evidence="9">
    <location>
        <begin position="80"/>
        <end position="99"/>
    </location>
</feature>
<evidence type="ECO:0000259" key="10">
    <source>
        <dbReference type="PROSITE" id="PS50850"/>
    </source>
</evidence>
<evidence type="ECO:0000313" key="12">
    <source>
        <dbReference type="Proteomes" id="UP000254649"/>
    </source>
</evidence>
<feature type="transmembrane region" description="Helical" evidence="9">
    <location>
        <begin position="138"/>
        <end position="160"/>
    </location>
</feature>
<comment type="subcellular location">
    <subcellularLocation>
        <location evidence="1 9">Cell membrane</location>
        <topology evidence="1 9">Multi-pass membrane protein</topology>
    </subcellularLocation>
</comment>
<feature type="transmembrane region" description="Helical" evidence="9">
    <location>
        <begin position="47"/>
        <end position="68"/>
    </location>
</feature>
<dbReference type="AlphaFoldDB" id="A0A380TS41"/>
<dbReference type="HAMAP" id="MF_00517">
    <property type="entry name" value="MFS_SotB"/>
    <property type="match status" value="1"/>
</dbReference>
<evidence type="ECO:0000256" key="2">
    <source>
        <dbReference type="ARBA" id="ARBA00022448"/>
    </source>
</evidence>
<dbReference type="InterPro" id="IPR011701">
    <property type="entry name" value="MFS"/>
</dbReference>
<dbReference type="PANTHER" id="PTHR43124:SF4">
    <property type="entry name" value="SUGAR EFFLUX TRANSPORTER"/>
    <property type="match status" value="1"/>
</dbReference>
<dbReference type="Gene3D" id="1.20.1250.20">
    <property type="entry name" value="MFS general substrate transporter like domains"/>
    <property type="match status" value="1"/>
</dbReference>
<dbReference type="OrthoDB" id="9788453at2"/>
<keyword evidence="3 9" id="KW-1003">Cell membrane</keyword>
<dbReference type="GO" id="GO:0015144">
    <property type="term" value="F:carbohydrate transmembrane transporter activity"/>
    <property type="evidence" value="ECO:0007669"/>
    <property type="project" value="UniProtKB-UniRule"/>
</dbReference>
<keyword evidence="12" id="KW-1185">Reference proteome</keyword>
<dbReference type="InterPro" id="IPR020846">
    <property type="entry name" value="MFS_dom"/>
</dbReference>
<keyword evidence="8 9" id="KW-0472">Membrane</keyword>
<protein>
    <recommendedName>
        <fullName evidence="9">Probable sugar efflux transporter</fullName>
    </recommendedName>
</protein>
<keyword evidence="2 9" id="KW-0813">Transport</keyword>
<evidence type="ECO:0000256" key="8">
    <source>
        <dbReference type="ARBA" id="ARBA00023136"/>
    </source>
</evidence>
<dbReference type="SUPFAM" id="SSF103473">
    <property type="entry name" value="MFS general substrate transporter"/>
    <property type="match status" value="1"/>
</dbReference>
<dbReference type="CDD" id="cd17324">
    <property type="entry name" value="MFS_NepI_like"/>
    <property type="match status" value="1"/>
</dbReference>
<feature type="transmembrane region" description="Helical" evidence="9">
    <location>
        <begin position="209"/>
        <end position="229"/>
    </location>
</feature>
<dbReference type="PROSITE" id="PS50850">
    <property type="entry name" value="MFS"/>
    <property type="match status" value="1"/>
</dbReference>
<feature type="transmembrane region" description="Helical" evidence="9">
    <location>
        <begin position="105"/>
        <end position="126"/>
    </location>
</feature>
<keyword evidence="5 9" id="KW-0762">Sugar transport</keyword>
<feature type="transmembrane region" description="Helical" evidence="9">
    <location>
        <begin position="365"/>
        <end position="385"/>
    </location>
</feature>
<comment type="function">
    <text evidence="9">Involved in the efflux of sugars. The physiological role may be the reduction of the intracellular concentration of toxic sugars or sugar metabolites.</text>
</comment>
<dbReference type="InterPro" id="IPR036259">
    <property type="entry name" value="MFS_trans_sf"/>
</dbReference>